<evidence type="ECO:0000313" key="2">
    <source>
        <dbReference type="EMBL" id="MDO1448283.1"/>
    </source>
</evidence>
<dbReference type="Proteomes" id="UP001168528">
    <property type="component" value="Unassembled WGS sequence"/>
</dbReference>
<comment type="caution">
    <text evidence="2">The sequence shown here is derived from an EMBL/GenBank/DDBJ whole genome shotgun (WGS) entry which is preliminary data.</text>
</comment>
<evidence type="ECO:0000256" key="1">
    <source>
        <dbReference type="SAM" id="SignalP"/>
    </source>
</evidence>
<sequence>MKSKLMLCLALLLGLVNLSMAQAPNWGANASEAQEKYALFTDAVKMNDWKTALGPLTYLLKNAPELNSGLYVNASKVYEGLVDQTKDPKQLAAYQDSALIMYDLRMKYFKDEANVLNRKGLKAHPYLMGRADANAQVDKLLPLYQKIVELNKDETYNTNIMFYMDLLCKKKAAGGLTDEQVLEEYDKFAPIIERKLASNDAANVQRWTATKEYVDQLLQSCVTIDCNFVKTKLGPKLQQSPDDVDLAKKIFGLMATGKCTTDPLFLQAGEIMVKKEPSYGVYRVLATIQKQNNNFDKAADYYEEAAKLATSGSDKAQAYVEIGQIKQRAGAKEAARTYYRRAAENGLTSAYASIGDLYLGSYKECGGGDAVKSKLVYIAAYEMYEKGGDKAGMAKAKQYFPSAEEIFTLGMTDQIGKQMNTGCWINESVTLQKK</sequence>
<name>A0ABT8RAK9_9BACT</name>
<proteinExistence type="predicted"/>
<gene>
    <name evidence="2" type="ORF">Q0590_18555</name>
</gene>
<dbReference type="SUPFAM" id="SSF48452">
    <property type="entry name" value="TPR-like"/>
    <property type="match status" value="1"/>
</dbReference>
<organism evidence="2 3">
    <name type="scientific">Rhodocytophaga aerolata</name>
    <dbReference type="NCBI Taxonomy" id="455078"/>
    <lineage>
        <taxon>Bacteria</taxon>
        <taxon>Pseudomonadati</taxon>
        <taxon>Bacteroidota</taxon>
        <taxon>Cytophagia</taxon>
        <taxon>Cytophagales</taxon>
        <taxon>Rhodocytophagaceae</taxon>
        <taxon>Rhodocytophaga</taxon>
    </lineage>
</organism>
<accession>A0ABT8RAK9</accession>
<feature type="signal peptide" evidence="1">
    <location>
        <begin position="1"/>
        <end position="21"/>
    </location>
</feature>
<evidence type="ECO:0000313" key="3">
    <source>
        <dbReference type="Proteomes" id="UP001168528"/>
    </source>
</evidence>
<feature type="chain" id="PRO_5046156035" evidence="1">
    <location>
        <begin position="22"/>
        <end position="434"/>
    </location>
</feature>
<dbReference type="Gene3D" id="1.25.40.10">
    <property type="entry name" value="Tetratricopeptide repeat domain"/>
    <property type="match status" value="1"/>
</dbReference>
<keyword evidence="3" id="KW-1185">Reference proteome</keyword>
<keyword evidence="1" id="KW-0732">Signal</keyword>
<reference evidence="2" key="1">
    <citation type="submission" date="2023-07" db="EMBL/GenBank/DDBJ databases">
        <title>The genome sequence of Rhodocytophaga aerolata KACC 12507.</title>
        <authorList>
            <person name="Zhang X."/>
        </authorList>
    </citation>
    <scope>NUCLEOTIDE SEQUENCE</scope>
    <source>
        <strain evidence="2">KACC 12507</strain>
    </source>
</reference>
<dbReference type="EMBL" id="JAUKPO010000011">
    <property type="protein sequence ID" value="MDO1448283.1"/>
    <property type="molecule type" value="Genomic_DNA"/>
</dbReference>
<dbReference type="InterPro" id="IPR011990">
    <property type="entry name" value="TPR-like_helical_dom_sf"/>
</dbReference>
<dbReference type="RefSeq" id="WP_302039088.1">
    <property type="nucleotide sequence ID" value="NZ_JAUKPO010000011.1"/>
</dbReference>
<protein>
    <submittedName>
        <fullName evidence="2">Tetratricopeptide repeat protein</fullName>
    </submittedName>
</protein>